<proteinExistence type="predicted"/>
<evidence type="ECO:0000313" key="2">
    <source>
        <dbReference type="EMBL" id="MED6153405.1"/>
    </source>
</evidence>
<organism evidence="2 3">
    <name type="scientific">Stylosanthes scabra</name>
    <dbReference type="NCBI Taxonomy" id="79078"/>
    <lineage>
        <taxon>Eukaryota</taxon>
        <taxon>Viridiplantae</taxon>
        <taxon>Streptophyta</taxon>
        <taxon>Embryophyta</taxon>
        <taxon>Tracheophyta</taxon>
        <taxon>Spermatophyta</taxon>
        <taxon>Magnoliopsida</taxon>
        <taxon>eudicotyledons</taxon>
        <taxon>Gunneridae</taxon>
        <taxon>Pentapetalae</taxon>
        <taxon>rosids</taxon>
        <taxon>fabids</taxon>
        <taxon>Fabales</taxon>
        <taxon>Fabaceae</taxon>
        <taxon>Papilionoideae</taxon>
        <taxon>50 kb inversion clade</taxon>
        <taxon>dalbergioids sensu lato</taxon>
        <taxon>Dalbergieae</taxon>
        <taxon>Pterocarpus clade</taxon>
        <taxon>Stylosanthes</taxon>
    </lineage>
</organism>
<evidence type="ECO:0000313" key="3">
    <source>
        <dbReference type="Proteomes" id="UP001341840"/>
    </source>
</evidence>
<reference evidence="2 3" key="1">
    <citation type="journal article" date="2023" name="Plants (Basel)">
        <title>Bridging the Gap: Combining Genomics and Transcriptomics Approaches to Understand Stylosanthes scabra, an Orphan Legume from the Brazilian Caatinga.</title>
        <authorList>
            <person name="Ferreira-Neto J.R.C."/>
            <person name="da Silva M.D."/>
            <person name="Binneck E."/>
            <person name="de Melo N.F."/>
            <person name="da Silva R.H."/>
            <person name="de Melo A.L.T.M."/>
            <person name="Pandolfi V."/>
            <person name="Bustamante F.O."/>
            <person name="Brasileiro-Vidal A.C."/>
            <person name="Benko-Iseppon A.M."/>
        </authorList>
    </citation>
    <scope>NUCLEOTIDE SEQUENCE [LARGE SCALE GENOMIC DNA]</scope>
    <source>
        <tissue evidence="2">Leaves</tissue>
    </source>
</reference>
<feature type="region of interest" description="Disordered" evidence="1">
    <location>
        <begin position="1"/>
        <end position="62"/>
    </location>
</feature>
<dbReference type="Proteomes" id="UP001341840">
    <property type="component" value="Unassembled WGS sequence"/>
</dbReference>
<feature type="compositionally biased region" description="Basic and acidic residues" evidence="1">
    <location>
        <begin position="12"/>
        <end position="32"/>
    </location>
</feature>
<gene>
    <name evidence="2" type="ORF">PIB30_101620</name>
</gene>
<feature type="compositionally biased region" description="Basic residues" evidence="1">
    <location>
        <begin position="49"/>
        <end position="62"/>
    </location>
</feature>
<protein>
    <submittedName>
        <fullName evidence="2">Uncharacterized protein</fullName>
    </submittedName>
</protein>
<comment type="caution">
    <text evidence="2">The sequence shown here is derived from an EMBL/GenBank/DDBJ whole genome shotgun (WGS) entry which is preliminary data.</text>
</comment>
<feature type="compositionally biased region" description="Polar residues" evidence="1">
    <location>
        <begin position="1"/>
        <end position="11"/>
    </location>
</feature>
<name>A0ABU6TWZ4_9FABA</name>
<sequence length="62" mass="7281">PGNYANTTSIVSDDHIRQGRPHPRPDRFRCTDGDLGQTRPRFGSQNPSRHWRRLEHHVPKRL</sequence>
<keyword evidence="3" id="KW-1185">Reference proteome</keyword>
<dbReference type="EMBL" id="JASCZI010093620">
    <property type="protein sequence ID" value="MED6153405.1"/>
    <property type="molecule type" value="Genomic_DNA"/>
</dbReference>
<feature type="non-terminal residue" evidence="2">
    <location>
        <position position="1"/>
    </location>
</feature>
<accession>A0ABU6TWZ4</accession>
<evidence type="ECO:0000256" key="1">
    <source>
        <dbReference type="SAM" id="MobiDB-lite"/>
    </source>
</evidence>